<organism evidence="3 4">
    <name type="scientific">Coemansia brasiliensis</name>
    <dbReference type="NCBI Taxonomy" id="2650707"/>
    <lineage>
        <taxon>Eukaryota</taxon>
        <taxon>Fungi</taxon>
        <taxon>Fungi incertae sedis</taxon>
        <taxon>Zoopagomycota</taxon>
        <taxon>Kickxellomycotina</taxon>
        <taxon>Kickxellomycetes</taxon>
        <taxon>Kickxellales</taxon>
        <taxon>Kickxellaceae</taxon>
        <taxon>Coemansia</taxon>
    </lineage>
</organism>
<keyword evidence="4" id="KW-1185">Reference proteome</keyword>
<dbReference type="Proteomes" id="UP001139887">
    <property type="component" value="Unassembled WGS sequence"/>
</dbReference>
<evidence type="ECO:0000313" key="4">
    <source>
        <dbReference type="Proteomes" id="UP001139887"/>
    </source>
</evidence>
<accession>A0A9W8LWG1</accession>
<dbReference type="AlphaFoldDB" id="A0A9W8LWG1"/>
<feature type="region of interest" description="Disordered" evidence="1">
    <location>
        <begin position="70"/>
        <end position="91"/>
    </location>
</feature>
<comment type="caution">
    <text evidence="3">The sequence shown here is derived from an EMBL/GenBank/DDBJ whole genome shotgun (WGS) entry which is preliminary data.</text>
</comment>
<gene>
    <name evidence="3" type="ORF">IWW36_006093</name>
</gene>
<reference evidence="3" key="1">
    <citation type="submission" date="2022-07" db="EMBL/GenBank/DDBJ databases">
        <title>Phylogenomic reconstructions and comparative analyses of Kickxellomycotina fungi.</title>
        <authorList>
            <person name="Reynolds N.K."/>
            <person name="Stajich J.E."/>
            <person name="Barry K."/>
            <person name="Grigoriev I.V."/>
            <person name="Crous P."/>
            <person name="Smith M.E."/>
        </authorList>
    </citation>
    <scope>NUCLEOTIDE SEQUENCE</scope>
    <source>
        <strain evidence="3">NRRL 1566</strain>
    </source>
</reference>
<keyword evidence="2" id="KW-0732">Signal</keyword>
<evidence type="ECO:0000256" key="2">
    <source>
        <dbReference type="SAM" id="SignalP"/>
    </source>
</evidence>
<name>A0A9W8LWG1_9FUNG</name>
<evidence type="ECO:0000313" key="3">
    <source>
        <dbReference type="EMBL" id="KAJ2841920.1"/>
    </source>
</evidence>
<proteinExistence type="predicted"/>
<dbReference type="OrthoDB" id="5579696at2759"/>
<feature type="signal peptide" evidence="2">
    <location>
        <begin position="1"/>
        <end position="18"/>
    </location>
</feature>
<sequence length="91" mass="9982">MFRIVVSAIATVVLAALAQDPSLPTPQPFTVTLETTYRPEITDSDSESYSPLPFTPDLGHIINSIASEPSMSHAMRQARASWEPETTHNEL</sequence>
<evidence type="ECO:0000256" key="1">
    <source>
        <dbReference type="SAM" id="MobiDB-lite"/>
    </source>
</evidence>
<protein>
    <submittedName>
        <fullName evidence="3">Uncharacterized protein</fullName>
    </submittedName>
</protein>
<feature type="chain" id="PRO_5040761875" evidence="2">
    <location>
        <begin position="19"/>
        <end position="91"/>
    </location>
</feature>
<dbReference type="EMBL" id="JANBUW010001986">
    <property type="protein sequence ID" value="KAJ2841920.1"/>
    <property type="molecule type" value="Genomic_DNA"/>
</dbReference>